<accession>A0ACC2Q706</accession>
<name>A0ACC2Q706_9NEOP</name>
<proteinExistence type="predicted"/>
<dbReference type="Proteomes" id="UP001231649">
    <property type="component" value="Chromosome 25"/>
</dbReference>
<comment type="caution">
    <text evidence="1">The sequence shown here is derived from an EMBL/GenBank/DDBJ whole genome shotgun (WGS) entry which is preliminary data.</text>
</comment>
<reference evidence="1" key="1">
    <citation type="submission" date="2023-03" db="EMBL/GenBank/DDBJ databases">
        <title>Chromosome-level genomes of two armyworms, Mythimna separata and Mythimna loreyi, provide insights into the biosynthesis and reception of sex pheromones.</title>
        <authorList>
            <person name="Zhao H."/>
        </authorList>
    </citation>
    <scope>NUCLEOTIDE SEQUENCE</scope>
    <source>
        <strain evidence="1">BeijingLab</strain>
    </source>
</reference>
<keyword evidence="2" id="KW-1185">Reference proteome</keyword>
<dbReference type="EMBL" id="CM056801">
    <property type="protein sequence ID" value="KAJ8708851.1"/>
    <property type="molecule type" value="Genomic_DNA"/>
</dbReference>
<organism evidence="1 2">
    <name type="scientific">Mythimna loreyi</name>
    <dbReference type="NCBI Taxonomy" id="667449"/>
    <lineage>
        <taxon>Eukaryota</taxon>
        <taxon>Metazoa</taxon>
        <taxon>Ecdysozoa</taxon>
        <taxon>Arthropoda</taxon>
        <taxon>Hexapoda</taxon>
        <taxon>Insecta</taxon>
        <taxon>Pterygota</taxon>
        <taxon>Neoptera</taxon>
        <taxon>Endopterygota</taxon>
        <taxon>Lepidoptera</taxon>
        <taxon>Glossata</taxon>
        <taxon>Ditrysia</taxon>
        <taxon>Noctuoidea</taxon>
        <taxon>Noctuidae</taxon>
        <taxon>Noctuinae</taxon>
        <taxon>Hadenini</taxon>
        <taxon>Mythimna</taxon>
    </lineage>
</organism>
<evidence type="ECO:0000313" key="1">
    <source>
        <dbReference type="EMBL" id="KAJ8708851.1"/>
    </source>
</evidence>
<sequence>MSDPDKINSLSRNRGTPSTHSQYRGVPTGEYEDDRAEKPWQRVFKGLRKNGSNINAPVRSVPSTLLIIVLGVYLLLGYLTQLVEDDMPAIVREFDVPRDNSDTFSEEAAQRFLDRIIGKAPRVSGTAYHLEQTADLKEMLDEIASQAHQVVRTDWQIASGDYFHESSTAFFNMYQNTSNIVALLEGESGFHENGTIGSSILVNCHYDSVPFALGASDNAAFCAIMAEALVKLSRRTEKLKRNIVFLFNGAEENGLQASHAFLQHPWAKGVTAVINLDAGGMNGKATIFQVTDPRVLNAYQRSAVRPNAQGLAEFLFSSGIIPSDTDFRIWRDFGDIHGVDIAFVKWAHVYHTRNDRPDLILPGVLQAGGDMLLALLKETANIEDLDEQIEPTAAVYYDYLNVFLVTYSFAASYVVDVLIALFGIASVSYYVWAVGARWSTVQDLLFAMLGRLASVLVGLVVVAVCVLLMVATTVQMRYLPLQWLVVPLYWIPYLLAAVATAHVFDAWRLKKTSLNRSLRCLQAMAATRLLLSLVLLVLACIPPFTSLRYLFSAPLFLMSIAALVSITLVKYFHLTGWQHLLVEVSLSIPTVMFMYSLALRVNAQMLPIMNRSSDENPDVTVAMLNVGLAVIVSSTISGVELLFSRKRLWMVLSLLGAVCFVLMFIPFSPYDGDGIALQRHYWFHSEIVSYDMNNNTVSRTSGIVVTKLDPYSTTRVLPALSAAGHHVTARRDLAKQCENHVYCGLPIFRTGFSRYLSRAMFLYTEPPAPFSPPASLNVATKVCTGDKCRYRFVFTAGHHNMITFWPRANITMTSWSLNSPPQVCHELLERPVYVIYHSAATYNDQGVHFTIDVTFKVPVSQQSHAIVDVSHHSHKIYAPEDFTSEYSTILNAMPSYFNVATFLSFRHDYVF</sequence>
<protein>
    <submittedName>
        <fullName evidence="1">Uncharacterized protein</fullName>
    </submittedName>
</protein>
<gene>
    <name evidence="1" type="ORF">PYW08_010233</name>
</gene>
<evidence type="ECO:0000313" key="2">
    <source>
        <dbReference type="Proteomes" id="UP001231649"/>
    </source>
</evidence>